<evidence type="ECO:0000259" key="3">
    <source>
        <dbReference type="PROSITE" id="PS51186"/>
    </source>
</evidence>
<dbReference type="PROSITE" id="PS51186">
    <property type="entry name" value="GNAT"/>
    <property type="match status" value="1"/>
</dbReference>
<dbReference type="Pfam" id="PF00583">
    <property type="entry name" value="Acetyltransf_1"/>
    <property type="match status" value="1"/>
</dbReference>
<dbReference type="SUPFAM" id="SSF55729">
    <property type="entry name" value="Acyl-CoA N-acyltransferases (Nat)"/>
    <property type="match status" value="1"/>
</dbReference>
<sequence length="156" mass="17695">MIRLLRTNSSNQDFIDLVNMLDADLAIRDGEDHDFYHQFNSIDQIKYAVTAYENDIAVGCGAIKDYDSKAMEVKRMFVLPESRGKGIASLLLRELENWASELGYQKCILETGKKQPEAIALYIKKGYVVIPNYGQYAEIENSVCFEKILKNLGTNS</sequence>
<dbReference type="GO" id="GO:0016747">
    <property type="term" value="F:acyltransferase activity, transferring groups other than amino-acyl groups"/>
    <property type="evidence" value="ECO:0007669"/>
    <property type="project" value="InterPro"/>
</dbReference>
<dbReference type="InterPro" id="IPR016181">
    <property type="entry name" value="Acyl_CoA_acyltransferase"/>
</dbReference>
<dbReference type="PANTHER" id="PTHR43877:SF2">
    <property type="entry name" value="AMINOALKYLPHOSPHONATE N-ACETYLTRANSFERASE-RELATED"/>
    <property type="match status" value="1"/>
</dbReference>
<keyword evidence="2" id="KW-0012">Acyltransferase</keyword>
<keyword evidence="5" id="KW-1185">Reference proteome</keyword>
<dbReference type="CDD" id="cd04301">
    <property type="entry name" value="NAT_SF"/>
    <property type="match status" value="1"/>
</dbReference>
<evidence type="ECO:0000256" key="1">
    <source>
        <dbReference type="ARBA" id="ARBA00022679"/>
    </source>
</evidence>
<accession>A0A846QSX8</accession>
<dbReference type="Proteomes" id="UP000590442">
    <property type="component" value="Unassembled WGS sequence"/>
</dbReference>
<reference evidence="4 5" key="1">
    <citation type="submission" date="2020-03" db="EMBL/GenBank/DDBJ databases">
        <title>Genomic Encyclopedia of Type Strains, Phase IV (KMG-IV): sequencing the most valuable type-strain genomes for metagenomic binning, comparative biology and taxonomic classification.</title>
        <authorList>
            <person name="Goeker M."/>
        </authorList>
    </citation>
    <scope>NUCLEOTIDE SEQUENCE [LARGE SCALE GENOMIC DNA]</scope>
    <source>
        <strain evidence="4 5">DSM 29762</strain>
    </source>
</reference>
<organism evidence="4 5">
    <name type="scientific">Saonia flava</name>
    <dbReference type="NCBI Taxonomy" id="523696"/>
    <lineage>
        <taxon>Bacteria</taxon>
        <taxon>Pseudomonadati</taxon>
        <taxon>Bacteroidota</taxon>
        <taxon>Flavobacteriia</taxon>
        <taxon>Flavobacteriales</taxon>
        <taxon>Flavobacteriaceae</taxon>
        <taxon>Saonia</taxon>
    </lineage>
</organism>
<proteinExistence type="predicted"/>
<evidence type="ECO:0000313" key="4">
    <source>
        <dbReference type="EMBL" id="NJB70317.1"/>
    </source>
</evidence>
<dbReference type="RefSeq" id="WP_167961017.1">
    <property type="nucleotide sequence ID" value="NZ_JAATJJ010000001.1"/>
</dbReference>
<protein>
    <submittedName>
        <fullName evidence="4">GNAT superfamily N-acetyltransferase</fullName>
    </submittedName>
</protein>
<dbReference type="EMBL" id="JAATJJ010000001">
    <property type="protein sequence ID" value="NJB70317.1"/>
    <property type="molecule type" value="Genomic_DNA"/>
</dbReference>
<dbReference type="AlphaFoldDB" id="A0A846QSX8"/>
<name>A0A846QSX8_9FLAO</name>
<dbReference type="Gene3D" id="3.40.630.30">
    <property type="match status" value="1"/>
</dbReference>
<comment type="caution">
    <text evidence="4">The sequence shown here is derived from an EMBL/GenBank/DDBJ whole genome shotgun (WGS) entry which is preliminary data.</text>
</comment>
<dbReference type="InterPro" id="IPR050832">
    <property type="entry name" value="Bact_Acetyltransf"/>
</dbReference>
<gene>
    <name evidence="4" type="ORF">GGR42_000779</name>
</gene>
<evidence type="ECO:0000256" key="2">
    <source>
        <dbReference type="ARBA" id="ARBA00023315"/>
    </source>
</evidence>
<keyword evidence="1 4" id="KW-0808">Transferase</keyword>
<dbReference type="PANTHER" id="PTHR43877">
    <property type="entry name" value="AMINOALKYLPHOSPHONATE N-ACETYLTRANSFERASE-RELATED-RELATED"/>
    <property type="match status" value="1"/>
</dbReference>
<feature type="domain" description="N-acetyltransferase" evidence="3">
    <location>
        <begin position="1"/>
        <end position="150"/>
    </location>
</feature>
<evidence type="ECO:0000313" key="5">
    <source>
        <dbReference type="Proteomes" id="UP000590442"/>
    </source>
</evidence>
<dbReference type="InterPro" id="IPR000182">
    <property type="entry name" value="GNAT_dom"/>
</dbReference>